<feature type="transmembrane region" description="Helical" evidence="14">
    <location>
        <begin position="767"/>
        <end position="785"/>
    </location>
</feature>
<evidence type="ECO:0000256" key="11">
    <source>
        <dbReference type="ARBA" id="ARBA00023180"/>
    </source>
</evidence>
<dbReference type="Proteomes" id="UP001152797">
    <property type="component" value="Unassembled WGS sequence"/>
</dbReference>
<feature type="transmembrane region" description="Helical" evidence="14">
    <location>
        <begin position="288"/>
        <end position="310"/>
    </location>
</feature>
<feature type="transmembrane region" description="Helical" evidence="14">
    <location>
        <begin position="361"/>
        <end position="386"/>
    </location>
</feature>
<dbReference type="SUPFAM" id="SSF81324">
    <property type="entry name" value="Voltage-gated potassium channels"/>
    <property type="match status" value="2"/>
</dbReference>
<evidence type="ECO:0000256" key="1">
    <source>
        <dbReference type="ARBA" id="ARBA00004141"/>
    </source>
</evidence>
<dbReference type="Gene3D" id="1.10.287.70">
    <property type="match status" value="2"/>
</dbReference>
<keyword evidence="8 14" id="KW-1133">Transmembrane helix</keyword>
<dbReference type="Pfam" id="PF00520">
    <property type="entry name" value="Ion_trans"/>
    <property type="match status" value="2"/>
</dbReference>
<evidence type="ECO:0000256" key="6">
    <source>
        <dbReference type="ARBA" id="ARBA00022837"/>
    </source>
</evidence>
<evidence type="ECO:0000256" key="10">
    <source>
        <dbReference type="ARBA" id="ARBA00023136"/>
    </source>
</evidence>
<evidence type="ECO:0000313" key="18">
    <source>
        <dbReference type="EMBL" id="CAL4793826.1"/>
    </source>
</evidence>
<proteinExistence type="predicted"/>
<sequence>MEPQMEKPFASLVDAETTDQTLPSERALTQTDVTAYMEFKQSGFQEEADWDRTLLGDGEDSSEADSDQEEVHGAHGMWDDGEVAAEQDPLSTIPGATSSTTLRATAQACQRGLVAKKIDSSNNFDFFFDLRLHNRQKDRRGIAHFSVGGVVGSQLPRICVAPNSTHLWIFIRHGHFRAKLATRAIPLNKTVKVRFRLLQKKITVDIDNRIEGILEAEGLHIPVPAKFFAYFNGPGDKAADATVSGAVYRWRHFALRPRVQATTIFELPPDEIQLMREVTNEIQKARRWATFDAIFGLVVLVNAIAMGVRIDCQCGSDLLWQVLDNIFLIAFIIEFCLRAAISGIRHFGIMLLSDSWIQFDFLVVCLSIVDTWVLGGVGSGGVYTLARLYRLLKLVKMVRVLRAFRQLAMLVEGILSSLQTLFWAVLLLGMTIFILSVLLVTMSQWNLAATTAILPDFTTLPSAMWTLIQVATFDRWVTIARTAAFDLGEAHGTAIAVVILLSACITGLGLMNLVVGILCNTAFKLEARQSRTQGAERLVSQQEALELFRQQLLKHGTYLLKNNRQISKEEFTQALEDSNIKALLRILDLGPEDFKALAAAFEEDGNVEIDGIIEAIGIIELQSYFTRSIANSVKKDKARTALRPVDLLFFTVSLRQLETSMVKIERSGRNLCAFAYDVLSVLYTRAENSFTLLRLNNDVKWAPPGLKSEVAVSSLDVRKMEETANQFNLDSEEQQLVMPIDVLFGSMIVINGAFVGIQATQNDDNTLIYWIDLGFTIIFTIEFILRGILQAGLNYVHQPEDTDTDFNFFEQANRRVSRFSSLRSRMRCWIFPPCPTGGVRSVLAAMCLSLKEFSVLFDFVIIVLSLLDSLVIVQLRNAGVLNLDTSALSVLRAFRLFRLAKLLRVFKLFPQLQKMVFALIETWRQVCWALVLILLVLYAFSIYAVTIVGNDAEPGSPLKKYFGDLRSALLTGWQVTTFDHWGDVLTVSKSNLLNLVVLLLLAVVLGLGLMNMVIGVLCESALGLQAKDEAELQRGDLITFLTATKNLQEACGKEFGEQLLYANMLERTTGLKMHSKLQPGSEAIERFGSQRTLSHPSVSAQNGQSVQAFQKKLEEAFEKAGLHRLLVKRIFDKVDHGRLGYMTVDDLTKGALVVKEDLAKVELYGCMAALRDVRAKCVKMNECIMKVHVSMQRVLEEMCAVIHRRYQKEMLGSSPAPNPTDYDASNLCPEAEQALIEMCKWFGEGSLPHIVGMGSLRVSTGTGKVTVLGDEVVGSGTAFRTEVQVGDIILIEPMVVQKSGDAAAKKTLALAVAVVLSQSRLKIAGFMLSEAVPDYVTFVIARAGSPQEEAEPARAPFSGTTASVPKHMSPRSAQHLFEWDLQTQRRDVVNLREAEAENLRLQKLKKEADAELEMVLQRPLMIMCLQAWKSQIKPRQKTVSLLW</sequence>
<dbReference type="GO" id="GO:0098703">
    <property type="term" value="P:calcium ion import across plasma membrane"/>
    <property type="evidence" value="ECO:0007669"/>
    <property type="project" value="TreeGrafter"/>
</dbReference>
<evidence type="ECO:0000256" key="2">
    <source>
        <dbReference type="ARBA" id="ARBA00022448"/>
    </source>
</evidence>
<evidence type="ECO:0000256" key="12">
    <source>
        <dbReference type="ARBA" id="ARBA00023303"/>
    </source>
</evidence>
<reference evidence="17" key="2">
    <citation type="submission" date="2024-04" db="EMBL/GenBank/DDBJ databases">
        <authorList>
            <person name="Chen Y."/>
            <person name="Shah S."/>
            <person name="Dougan E. K."/>
            <person name="Thang M."/>
            <person name="Chan C."/>
        </authorList>
    </citation>
    <scope>NUCLEOTIDE SEQUENCE [LARGE SCALE GENOMIC DNA]</scope>
</reference>
<accession>A0A9P1DCH2</accession>
<keyword evidence="3" id="KW-0109">Calcium transport</keyword>
<feature type="transmembrane region" description="Helical" evidence="14">
    <location>
        <begin position="322"/>
        <end position="341"/>
    </location>
</feature>
<comment type="caution">
    <text evidence="16">The sequence shown here is derived from an EMBL/GenBank/DDBJ whole genome shotgun (WGS) entry which is preliminary data.</text>
</comment>
<evidence type="ECO:0000256" key="14">
    <source>
        <dbReference type="SAM" id="Phobius"/>
    </source>
</evidence>
<feature type="transmembrane region" description="Helical" evidence="14">
    <location>
        <begin position="494"/>
        <end position="523"/>
    </location>
</feature>
<comment type="subcellular location">
    <subcellularLocation>
        <location evidence="1">Membrane</location>
        <topology evidence="1">Multi-pass membrane protein</topology>
    </subcellularLocation>
</comment>
<dbReference type="InterPro" id="IPR005821">
    <property type="entry name" value="Ion_trans_dom"/>
</dbReference>
<feature type="transmembrane region" description="Helical" evidence="14">
    <location>
        <begin position="736"/>
        <end position="755"/>
    </location>
</feature>
<dbReference type="InterPro" id="IPR050599">
    <property type="entry name" value="VDCC_alpha-1_subunit"/>
</dbReference>
<keyword evidence="12" id="KW-0407">Ion channel</keyword>
<evidence type="ECO:0000256" key="13">
    <source>
        <dbReference type="SAM" id="MobiDB-lite"/>
    </source>
</evidence>
<feature type="region of interest" description="Disordered" evidence="13">
    <location>
        <begin position="54"/>
        <end position="73"/>
    </location>
</feature>
<feature type="compositionally biased region" description="Acidic residues" evidence="13">
    <location>
        <begin position="57"/>
        <end position="68"/>
    </location>
</feature>
<feature type="transmembrane region" description="Helical" evidence="14">
    <location>
        <begin position="992"/>
        <end position="1017"/>
    </location>
</feature>
<feature type="domain" description="Ion transport" evidence="15">
    <location>
        <begin position="741"/>
        <end position="1019"/>
    </location>
</feature>
<dbReference type="EMBL" id="CAMXCT030003838">
    <property type="protein sequence ID" value="CAL4793826.1"/>
    <property type="molecule type" value="Genomic_DNA"/>
</dbReference>
<dbReference type="PANTHER" id="PTHR45628">
    <property type="entry name" value="VOLTAGE-DEPENDENT CALCIUM CHANNEL TYPE A SUBUNIT ALPHA-1"/>
    <property type="match status" value="1"/>
</dbReference>
<evidence type="ECO:0000256" key="3">
    <source>
        <dbReference type="ARBA" id="ARBA00022568"/>
    </source>
</evidence>
<keyword evidence="7" id="KW-0851">Voltage-gated channel</keyword>
<keyword evidence="5 14" id="KW-0812">Transmembrane</keyword>
<evidence type="ECO:0000256" key="8">
    <source>
        <dbReference type="ARBA" id="ARBA00022989"/>
    </source>
</evidence>
<gene>
    <name evidence="16" type="ORF">C1SCF055_LOCUS32147</name>
</gene>
<dbReference type="EMBL" id="CAMXCT020003838">
    <property type="protein sequence ID" value="CAL1159889.1"/>
    <property type="molecule type" value="Genomic_DNA"/>
</dbReference>
<evidence type="ECO:0000313" key="19">
    <source>
        <dbReference type="Proteomes" id="UP001152797"/>
    </source>
</evidence>
<keyword evidence="11" id="KW-0325">Glycoprotein</keyword>
<keyword evidence="2" id="KW-0813">Transport</keyword>
<evidence type="ECO:0000256" key="5">
    <source>
        <dbReference type="ARBA" id="ARBA00022692"/>
    </source>
</evidence>
<keyword evidence="9" id="KW-0406">Ion transport</keyword>
<dbReference type="InterPro" id="IPR027359">
    <property type="entry name" value="Volt_channel_dom_sf"/>
</dbReference>
<keyword evidence="4" id="KW-0107">Calcium channel</keyword>
<feature type="transmembrane region" description="Helical" evidence="14">
    <location>
        <begin position="926"/>
        <end position="948"/>
    </location>
</feature>
<dbReference type="OrthoDB" id="419097at2759"/>
<feature type="compositionally biased region" description="Polar residues" evidence="13">
    <location>
        <begin position="18"/>
        <end position="29"/>
    </location>
</feature>
<dbReference type="PANTHER" id="PTHR45628:SF7">
    <property type="entry name" value="VOLTAGE-DEPENDENT CALCIUM CHANNEL TYPE A SUBUNIT ALPHA-1"/>
    <property type="match status" value="1"/>
</dbReference>
<evidence type="ECO:0000259" key="15">
    <source>
        <dbReference type="Pfam" id="PF00520"/>
    </source>
</evidence>
<dbReference type="Gene3D" id="1.20.120.350">
    <property type="entry name" value="Voltage-gated potassium channels. Chain C"/>
    <property type="match status" value="3"/>
</dbReference>
<evidence type="ECO:0000256" key="9">
    <source>
        <dbReference type="ARBA" id="ARBA00023065"/>
    </source>
</evidence>
<name>A0A9P1DCH2_9DINO</name>
<feature type="domain" description="Ion transport" evidence="15">
    <location>
        <begin position="290"/>
        <end position="528"/>
    </location>
</feature>
<evidence type="ECO:0000256" key="4">
    <source>
        <dbReference type="ARBA" id="ARBA00022673"/>
    </source>
</evidence>
<feature type="transmembrane region" description="Helical" evidence="14">
    <location>
        <begin position="855"/>
        <end position="875"/>
    </location>
</feature>
<feature type="transmembrane region" description="Helical" evidence="14">
    <location>
        <begin position="407"/>
        <end position="440"/>
    </location>
</feature>
<keyword evidence="10 14" id="KW-0472">Membrane</keyword>
<feature type="region of interest" description="Disordered" evidence="13">
    <location>
        <begin position="1"/>
        <end position="29"/>
    </location>
</feature>
<keyword evidence="19" id="KW-1185">Reference proteome</keyword>
<dbReference type="GO" id="GO:0008331">
    <property type="term" value="F:high voltage-gated calcium channel activity"/>
    <property type="evidence" value="ECO:0007669"/>
    <property type="project" value="TreeGrafter"/>
</dbReference>
<evidence type="ECO:0000256" key="7">
    <source>
        <dbReference type="ARBA" id="ARBA00022882"/>
    </source>
</evidence>
<keyword evidence="6" id="KW-0106">Calcium</keyword>
<evidence type="ECO:0000313" key="17">
    <source>
        <dbReference type="EMBL" id="CAL1159889.1"/>
    </source>
</evidence>
<protein>
    <submittedName>
        <fullName evidence="18">Cation channel sperm-associated protein 1</fullName>
    </submittedName>
</protein>
<organism evidence="16">
    <name type="scientific">Cladocopium goreaui</name>
    <dbReference type="NCBI Taxonomy" id="2562237"/>
    <lineage>
        <taxon>Eukaryota</taxon>
        <taxon>Sar</taxon>
        <taxon>Alveolata</taxon>
        <taxon>Dinophyceae</taxon>
        <taxon>Suessiales</taxon>
        <taxon>Symbiodiniaceae</taxon>
        <taxon>Cladocopium</taxon>
    </lineage>
</organism>
<evidence type="ECO:0000313" key="16">
    <source>
        <dbReference type="EMBL" id="CAI4006514.1"/>
    </source>
</evidence>
<dbReference type="EMBL" id="CAMXCT010003838">
    <property type="protein sequence ID" value="CAI4006514.1"/>
    <property type="molecule type" value="Genomic_DNA"/>
</dbReference>
<reference evidence="16" key="1">
    <citation type="submission" date="2022-10" db="EMBL/GenBank/DDBJ databases">
        <authorList>
            <person name="Chen Y."/>
            <person name="Dougan E. K."/>
            <person name="Chan C."/>
            <person name="Rhodes N."/>
            <person name="Thang M."/>
        </authorList>
    </citation>
    <scope>NUCLEOTIDE SEQUENCE</scope>
</reference>
<dbReference type="GO" id="GO:0005891">
    <property type="term" value="C:voltage-gated calcium channel complex"/>
    <property type="evidence" value="ECO:0007669"/>
    <property type="project" value="TreeGrafter"/>
</dbReference>